<evidence type="ECO:0000256" key="1">
    <source>
        <dbReference type="ARBA" id="ARBA00004202"/>
    </source>
</evidence>
<evidence type="ECO:0000256" key="4">
    <source>
        <dbReference type="ARBA" id="ARBA00022741"/>
    </source>
</evidence>
<evidence type="ECO:0000256" key="8">
    <source>
        <dbReference type="ARBA" id="ARBA00023136"/>
    </source>
</evidence>
<evidence type="ECO:0000256" key="3">
    <source>
        <dbReference type="ARBA" id="ARBA00022475"/>
    </source>
</evidence>
<comment type="subunit">
    <text evidence="9">The complex is composed of two ATP-binding proteins (NikD and NikE), two transmembrane proteins (NikB and NikC) and a solute-binding protein (NikA).</text>
</comment>
<dbReference type="EC" id="7.2.2.11" evidence="10"/>
<keyword evidence="6" id="KW-1278">Translocase</keyword>
<evidence type="ECO:0000256" key="11">
    <source>
        <dbReference type="ARBA" id="ARBA00044143"/>
    </source>
</evidence>
<dbReference type="SMART" id="SM00382">
    <property type="entry name" value="AAA"/>
    <property type="match status" value="1"/>
</dbReference>
<evidence type="ECO:0000256" key="9">
    <source>
        <dbReference type="ARBA" id="ARBA00038669"/>
    </source>
</evidence>
<sequence length="314" mass="34883">MNSPYPILDISNLSITFLSDGIKIPAVSSFSCRIMQGTCTAIIGESGCGKSVVAHAILRLLPKNSQVEGTIIFKNQNIYRLDERLLQSIRGKEIGIMFQSPDRALNPIYRLYKQMFQPLDTHKVVPVQEREAHIHKALIKAGFSNPELAARLYPCHCSGGMNQRAVTAIILSLEPDLVIADEPTKGLDRSKILDIQASLQEVLHEKRTLLLITHDIRLAHTMAHHIVVMYAGEIVEAGPANAILSSPSHPYTRGLIQSLPENGFNPIPGCAPPLTNLPEGCRFADRCYQVTKLCHKRPAKLTQVNGRMIRCHRY</sequence>
<dbReference type="InterPro" id="IPR013563">
    <property type="entry name" value="Oligopep_ABC_C"/>
</dbReference>
<dbReference type="EMBL" id="CP000254">
    <property type="protein sequence ID" value="ABD40008.1"/>
    <property type="molecule type" value="Genomic_DNA"/>
</dbReference>
<dbReference type="Pfam" id="PF00005">
    <property type="entry name" value="ABC_tran"/>
    <property type="match status" value="1"/>
</dbReference>
<dbReference type="InterPro" id="IPR003439">
    <property type="entry name" value="ABC_transporter-like_ATP-bd"/>
</dbReference>
<dbReference type="OrthoDB" id="18209at2157"/>
<dbReference type="HOGENOM" id="CLU_000604_1_23_2"/>
<keyword evidence="15" id="KW-1185">Reference proteome</keyword>
<dbReference type="NCBIfam" id="TIGR01727">
    <property type="entry name" value="oligo_HPY"/>
    <property type="match status" value="1"/>
</dbReference>
<evidence type="ECO:0000313" key="14">
    <source>
        <dbReference type="EMBL" id="ABD40008.1"/>
    </source>
</evidence>
<dbReference type="PROSITE" id="PS50893">
    <property type="entry name" value="ABC_TRANSPORTER_2"/>
    <property type="match status" value="1"/>
</dbReference>
<dbReference type="Proteomes" id="UP000001941">
    <property type="component" value="Chromosome"/>
</dbReference>
<reference evidence="15" key="1">
    <citation type="journal article" date="2016" name="Stand. Genomic Sci.">
        <title>Complete genome sequence of Methanospirillum hungatei type strain JF1.</title>
        <authorList>
            <person name="Gunsalus R.P."/>
            <person name="Cook L.E."/>
            <person name="Crable B."/>
            <person name="Rohlin L."/>
            <person name="McDonald E."/>
            <person name="Mouttaki H."/>
            <person name="Sieber J.R."/>
            <person name="Poweleit N."/>
            <person name="Zhou H."/>
            <person name="Lapidus A.L."/>
            <person name="Daligault H.E."/>
            <person name="Land M."/>
            <person name="Gilna P."/>
            <person name="Ivanova N."/>
            <person name="Kyrpides N."/>
            <person name="Culley D.E."/>
            <person name="McInerney M.J."/>
        </authorList>
    </citation>
    <scope>NUCLEOTIDE SEQUENCE [LARGE SCALE GENOMIC DNA]</scope>
    <source>
        <strain evidence="15">ATCC 27890 / DSM 864 / NBRC 100397 / JF-1</strain>
    </source>
</reference>
<dbReference type="GO" id="GO:0015833">
    <property type="term" value="P:peptide transport"/>
    <property type="evidence" value="ECO:0007669"/>
    <property type="project" value="InterPro"/>
</dbReference>
<dbReference type="GO" id="GO:0005524">
    <property type="term" value="F:ATP binding"/>
    <property type="evidence" value="ECO:0007669"/>
    <property type="project" value="UniProtKB-KW"/>
</dbReference>
<dbReference type="GeneID" id="3924878"/>
<evidence type="ECO:0000259" key="13">
    <source>
        <dbReference type="PROSITE" id="PS50893"/>
    </source>
</evidence>
<keyword evidence="4" id="KW-0547">Nucleotide-binding</keyword>
<accession>Q2FMW6</accession>
<dbReference type="GO" id="GO:0005886">
    <property type="term" value="C:plasma membrane"/>
    <property type="evidence" value="ECO:0007669"/>
    <property type="project" value="UniProtKB-SubCell"/>
</dbReference>
<dbReference type="CDD" id="cd03257">
    <property type="entry name" value="ABC_NikE_OppD_transporters"/>
    <property type="match status" value="1"/>
</dbReference>
<evidence type="ECO:0000256" key="12">
    <source>
        <dbReference type="ARBA" id="ARBA00048610"/>
    </source>
</evidence>
<evidence type="ECO:0000313" key="15">
    <source>
        <dbReference type="Proteomes" id="UP000001941"/>
    </source>
</evidence>
<dbReference type="eggNOG" id="arCOG00182">
    <property type="taxonomic scope" value="Archaea"/>
</dbReference>
<dbReference type="InterPro" id="IPR027417">
    <property type="entry name" value="P-loop_NTPase"/>
</dbReference>
<proteinExistence type="predicted"/>
<dbReference type="SUPFAM" id="SSF52540">
    <property type="entry name" value="P-loop containing nucleoside triphosphate hydrolases"/>
    <property type="match status" value="1"/>
</dbReference>
<dbReference type="EnsemblBacteria" id="ABD40008">
    <property type="protein sequence ID" value="ABD40008"/>
    <property type="gene ID" value="Mhun_0236"/>
</dbReference>
<feature type="domain" description="ABC transporter" evidence="13">
    <location>
        <begin position="8"/>
        <end position="256"/>
    </location>
</feature>
<comment type="catalytic activity">
    <reaction evidence="12">
        <text>Ni(2+)(out) + ATP + H2O = Ni(2+)(in) + ADP + phosphate + H(+)</text>
        <dbReference type="Rhea" id="RHEA:15557"/>
        <dbReference type="ChEBI" id="CHEBI:15377"/>
        <dbReference type="ChEBI" id="CHEBI:15378"/>
        <dbReference type="ChEBI" id="CHEBI:30616"/>
        <dbReference type="ChEBI" id="CHEBI:43474"/>
        <dbReference type="ChEBI" id="CHEBI:49786"/>
        <dbReference type="ChEBI" id="CHEBI:456216"/>
        <dbReference type="EC" id="7.2.2.11"/>
    </reaction>
    <physiologicalReaction direction="left-to-right" evidence="12">
        <dbReference type="Rhea" id="RHEA:15558"/>
    </physiologicalReaction>
</comment>
<keyword evidence="2" id="KW-0813">Transport</keyword>
<keyword evidence="3" id="KW-1003">Cell membrane</keyword>
<dbReference type="Pfam" id="PF08352">
    <property type="entry name" value="oligo_HPY"/>
    <property type="match status" value="1"/>
</dbReference>
<evidence type="ECO:0000256" key="7">
    <source>
        <dbReference type="ARBA" id="ARBA00023065"/>
    </source>
</evidence>
<dbReference type="GO" id="GO:0016887">
    <property type="term" value="F:ATP hydrolysis activity"/>
    <property type="evidence" value="ECO:0007669"/>
    <property type="project" value="InterPro"/>
</dbReference>
<evidence type="ECO:0000256" key="10">
    <source>
        <dbReference type="ARBA" id="ARBA00039098"/>
    </source>
</evidence>
<dbReference type="RefSeq" id="WP_011447303.1">
    <property type="nucleotide sequence ID" value="NC_007796.1"/>
</dbReference>
<dbReference type="AlphaFoldDB" id="Q2FMW6"/>
<keyword evidence="7" id="KW-0406">Ion transport</keyword>
<dbReference type="InParanoid" id="Q2FMW6"/>
<dbReference type="InterPro" id="IPR003593">
    <property type="entry name" value="AAA+_ATPase"/>
</dbReference>
<organism evidence="14 15">
    <name type="scientific">Methanospirillum hungatei JF-1 (strain ATCC 27890 / DSM 864 / NBRC 100397 / JF-1)</name>
    <dbReference type="NCBI Taxonomy" id="323259"/>
    <lineage>
        <taxon>Archaea</taxon>
        <taxon>Methanobacteriati</taxon>
        <taxon>Methanobacteriota</taxon>
        <taxon>Stenosarchaea group</taxon>
        <taxon>Methanomicrobia</taxon>
        <taxon>Methanomicrobiales</taxon>
        <taxon>Methanospirillaceae</taxon>
        <taxon>Methanospirillum</taxon>
    </lineage>
</organism>
<name>Q2FMW6_METHJ</name>
<protein>
    <recommendedName>
        <fullName evidence="11">Nickel import system ATP-binding protein NikD</fullName>
        <ecNumber evidence="10">7.2.2.11</ecNumber>
    </recommendedName>
</protein>
<dbReference type="PANTHER" id="PTHR43297">
    <property type="entry name" value="OLIGOPEPTIDE TRANSPORT ATP-BINDING PROTEIN APPD"/>
    <property type="match status" value="1"/>
</dbReference>
<dbReference type="KEGG" id="mhu:Mhun_0236"/>
<gene>
    <name evidence="14" type="ordered locus">Mhun_0236</name>
</gene>
<dbReference type="STRING" id="323259.Mhun_0236"/>
<dbReference type="GO" id="GO:0015413">
    <property type="term" value="F:ABC-type nickel transporter activity"/>
    <property type="evidence" value="ECO:0007669"/>
    <property type="project" value="UniProtKB-EC"/>
</dbReference>
<dbReference type="Gene3D" id="3.40.50.300">
    <property type="entry name" value="P-loop containing nucleotide triphosphate hydrolases"/>
    <property type="match status" value="1"/>
</dbReference>
<keyword evidence="5 14" id="KW-0067">ATP-binding</keyword>
<evidence type="ECO:0000256" key="2">
    <source>
        <dbReference type="ARBA" id="ARBA00022448"/>
    </source>
</evidence>
<evidence type="ECO:0000256" key="6">
    <source>
        <dbReference type="ARBA" id="ARBA00022967"/>
    </source>
</evidence>
<dbReference type="PANTHER" id="PTHR43297:SF13">
    <property type="entry name" value="NICKEL ABC TRANSPORTER, ATP-BINDING PROTEIN"/>
    <property type="match status" value="1"/>
</dbReference>
<evidence type="ECO:0000256" key="5">
    <source>
        <dbReference type="ARBA" id="ARBA00022840"/>
    </source>
</evidence>
<keyword evidence="8" id="KW-0472">Membrane</keyword>
<comment type="subcellular location">
    <subcellularLocation>
        <location evidence="1">Cell membrane</location>
        <topology evidence="1">Peripheral membrane protein</topology>
    </subcellularLocation>
</comment>
<dbReference type="InterPro" id="IPR050388">
    <property type="entry name" value="ABC_Ni/Peptide_Import"/>
</dbReference>